<dbReference type="Gene3D" id="2.10.260.10">
    <property type="match status" value="1"/>
</dbReference>
<dbReference type="InterPro" id="IPR037914">
    <property type="entry name" value="SpoVT-AbrB_sf"/>
</dbReference>
<dbReference type="Gene3D" id="3.30.450.40">
    <property type="match status" value="1"/>
</dbReference>
<dbReference type="NCBIfam" id="TIGR01439">
    <property type="entry name" value="lp_hng_hel_AbrB"/>
    <property type="match status" value="1"/>
</dbReference>
<sequence>MKTTGVVRRIDDLGRIVIPKEIRRTLRIHDGESLEIFVDNEIITLKKYSSLNELANVSKILVESINKEINKDIIITDRDNVIAASGVNKKKYMGKNISSYLENVINDRKSVRIFNEKVKIVDDVEEDCNYIIYPIIANGDAVGSAIIVSLENNISESEEKLIKIVAEFLGKHVEE</sequence>
<dbReference type="Pfam" id="PF15714">
    <property type="entry name" value="SpoVT_C"/>
    <property type="match status" value="1"/>
</dbReference>
<name>K1USZ6_9ZZZZ</name>
<dbReference type="EMBL" id="AJWZ01001172">
    <property type="protein sequence ID" value="EKC74631.1"/>
    <property type="molecule type" value="Genomic_DNA"/>
</dbReference>
<dbReference type="AlphaFoldDB" id="K1USZ6"/>
<evidence type="ECO:0000259" key="1">
    <source>
        <dbReference type="PROSITE" id="PS51740"/>
    </source>
</evidence>
<dbReference type="InterPro" id="IPR052731">
    <property type="entry name" value="B_subtilis_Trans_State_Reg"/>
</dbReference>
<feature type="domain" description="SpoVT-AbrB" evidence="1">
    <location>
        <begin position="5"/>
        <end position="50"/>
    </location>
</feature>
<organism evidence="2">
    <name type="scientific">human gut metagenome</name>
    <dbReference type="NCBI Taxonomy" id="408170"/>
    <lineage>
        <taxon>unclassified sequences</taxon>
        <taxon>metagenomes</taxon>
        <taxon>organismal metagenomes</taxon>
    </lineage>
</organism>
<comment type="caution">
    <text evidence="2">The sequence shown here is derived from an EMBL/GenBank/DDBJ whole genome shotgun (WGS) entry which is preliminary data.</text>
</comment>
<dbReference type="SMART" id="SM00966">
    <property type="entry name" value="SpoVT_AbrB"/>
    <property type="match status" value="1"/>
</dbReference>
<dbReference type="PROSITE" id="PS51740">
    <property type="entry name" value="SPOVT_ABRB"/>
    <property type="match status" value="1"/>
</dbReference>
<dbReference type="Pfam" id="PF04014">
    <property type="entry name" value="MazE_antitoxin"/>
    <property type="match status" value="1"/>
</dbReference>
<dbReference type="PANTHER" id="PTHR36432:SF1">
    <property type="entry name" value="STAGE V SPORULATION PROTEIN T"/>
    <property type="match status" value="1"/>
</dbReference>
<proteinExistence type="predicted"/>
<gene>
    <name evidence="2" type="ORF">OBE_01796</name>
</gene>
<accession>K1USZ6</accession>
<dbReference type="InterPro" id="IPR007159">
    <property type="entry name" value="SpoVT-AbrB_dom"/>
</dbReference>
<dbReference type="GO" id="GO:0003677">
    <property type="term" value="F:DNA binding"/>
    <property type="evidence" value="ECO:0007669"/>
    <property type="project" value="InterPro"/>
</dbReference>
<evidence type="ECO:0000313" key="2">
    <source>
        <dbReference type="EMBL" id="EKC74631.1"/>
    </source>
</evidence>
<dbReference type="SUPFAM" id="SSF89447">
    <property type="entry name" value="AbrB/MazE/MraZ-like"/>
    <property type="match status" value="1"/>
</dbReference>
<dbReference type="InterPro" id="IPR029016">
    <property type="entry name" value="GAF-like_dom_sf"/>
</dbReference>
<dbReference type="PANTHER" id="PTHR36432">
    <property type="match status" value="1"/>
</dbReference>
<protein>
    <submittedName>
        <fullName evidence="2">Stage V sporulation protein T</fullName>
    </submittedName>
</protein>
<reference evidence="2" key="1">
    <citation type="journal article" date="2013" name="Environ. Microbiol.">
        <title>Microbiota from the distal guts of lean and obese adolescents exhibit partial functional redundancy besides clear differences in community structure.</title>
        <authorList>
            <person name="Ferrer M."/>
            <person name="Ruiz A."/>
            <person name="Lanza F."/>
            <person name="Haange S.B."/>
            <person name="Oberbach A."/>
            <person name="Till H."/>
            <person name="Bargiela R."/>
            <person name="Campoy C."/>
            <person name="Segura M.T."/>
            <person name="Richter M."/>
            <person name="von Bergen M."/>
            <person name="Seifert J."/>
            <person name="Suarez A."/>
        </authorList>
    </citation>
    <scope>NUCLEOTIDE SEQUENCE</scope>
</reference>